<dbReference type="eggNOG" id="KOG0082">
    <property type="taxonomic scope" value="Eukaryota"/>
</dbReference>
<keyword evidence="1" id="KW-0479">Metal-binding</keyword>
<reference evidence="7 8" key="1">
    <citation type="journal article" date="2011" name="PLoS Genet.">
        <title>Finished genome of the fungal wheat pathogen Mycosphaerella graminicola reveals dispensome structure, chromosome plasticity, and stealth pathogenesis.</title>
        <authorList>
            <person name="Goodwin S.B."/>
            <person name="Ben M'barek S."/>
            <person name="Dhillon B."/>
            <person name="Wittenberg A.H.J."/>
            <person name="Crane C.F."/>
            <person name="Hane J.K."/>
            <person name="Foster A.J."/>
            <person name="Van der Lee T.A.J."/>
            <person name="Grimwood J."/>
            <person name="Aerts A."/>
            <person name="Antoniw J."/>
            <person name="Bailey A."/>
            <person name="Bluhm B."/>
            <person name="Bowler J."/>
            <person name="Bristow J."/>
            <person name="van der Burgt A."/>
            <person name="Canto-Canche B."/>
            <person name="Churchill A.C.L."/>
            <person name="Conde-Ferraez L."/>
            <person name="Cools H.J."/>
            <person name="Coutinho P.M."/>
            <person name="Csukai M."/>
            <person name="Dehal P."/>
            <person name="De Wit P."/>
            <person name="Donzelli B."/>
            <person name="van de Geest H.C."/>
            <person name="van Ham R.C.H.J."/>
            <person name="Hammond-Kosack K.E."/>
            <person name="Henrissat B."/>
            <person name="Kilian A."/>
            <person name="Kobayashi A.K."/>
            <person name="Koopmann E."/>
            <person name="Kourmpetis Y."/>
            <person name="Kuzniar A."/>
            <person name="Lindquist E."/>
            <person name="Lombard V."/>
            <person name="Maliepaard C."/>
            <person name="Martins N."/>
            <person name="Mehrabi R."/>
            <person name="Nap J.P.H."/>
            <person name="Ponomarenko A."/>
            <person name="Rudd J.J."/>
            <person name="Salamov A."/>
            <person name="Schmutz J."/>
            <person name="Schouten H.J."/>
            <person name="Shapiro H."/>
            <person name="Stergiopoulos I."/>
            <person name="Torriani S.F.F."/>
            <person name="Tu H."/>
            <person name="de Vries R.P."/>
            <person name="Waalwijk C."/>
            <person name="Ware S.B."/>
            <person name="Wiebenga A."/>
            <person name="Zwiers L.-H."/>
            <person name="Oliver R.P."/>
            <person name="Grigoriev I.V."/>
            <person name="Kema G.H.J."/>
        </authorList>
    </citation>
    <scope>NUCLEOTIDE SEQUENCE [LARGE SCALE GENOMIC DNA]</scope>
    <source>
        <strain evidence="8">CBS 115943 / IPO323</strain>
    </source>
</reference>
<dbReference type="Gene3D" id="1.10.400.10">
    <property type="entry name" value="GI Alpha 1, domain 2-like"/>
    <property type="match status" value="1"/>
</dbReference>
<dbReference type="InterPro" id="IPR001019">
    <property type="entry name" value="Gprotein_alpha_su"/>
</dbReference>
<dbReference type="SUPFAM" id="SSF47895">
    <property type="entry name" value="Transducin (alpha subunit), insertion domain"/>
    <property type="match status" value="1"/>
</dbReference>
<dbReference type="OrthoDB" id="5817230at2759"/>
<dbReference type="Gene3D" id="3.40.50.300">
    <property type="entry name" value="P-loop containing nucleotide triphosphate hydrolases"/>
    <property type="match status" value="1"/>
</dbReference>
<evidence type="ECO:0000313" key="7">
    <source>
        <dbReference type="EMBL" id="EGP85321.1"/>
    </source>
</evidence>
<dbReference type="GO" id="GO:0003924">
    <property type="term" value="F:GTPase activity"/>
    <property type="evidence" value="ECO:0007669"/>
    <property type="project" value="InterPro"/>
</dbReference>
<dbReference type="RefSeq" id="XP_003850345.1">
    <property type="nucleotide sequence ID" value="XM_003850297.1"/>
</dbReference>
<protein>
    <submittedName>
        <fullName evidence="7">G protein alpha subunit</fullName>
    </submittedName>
</protein>
<dbReference type="PANTHER" id="PTHR10218:SF369">
    <property type="entry name" value="GUANINE NUCLEOTIDE-BINDING PROTEIN ALPHA-2 SUBUNIT"/>
    <property type="match status" value="1"/>
</dbReference>
<feature type="region of interest" description="Disordered" evidence="6">
    <location>
        <begin position="17"/>
        <end position="106"/>
    </location>
</feature>
<evidence type="ECO:0000256" key="1">
    <source>
        <dbReference type="ARBA" id="ARBA00022723"/>
    </source>
</evidence>
<name>F9XI06_ZYMTI</name>
<dbReference type="OMA" id="HENRMLE"/>
<dbReference type="InterPro" id="IPR011025">
    <property type="entry name" value="GproteinA_insert"/>
</dbReference>
<dbReference type="GO" id="GO:0031683">
    <property type="term" value="F:G-protein beta/gamma-subunit complex binding"/>
    <property type="evidence" value="ECO:0007669"/>
    <property type="project" value="InterPro"/>
</dbReference>
<keyword evidence="4" id="KW-0342">GTP-binding</keyword>
<accession>F9XI06</accession>
<evidence type="ECO:0000256" key="4">
    <source>
        <dbReference type="ARBA" id="ARBA00023134"/>
    </source>
</evidence>
<dbReference type="GO" id="GO:0005834">
    <property type="term" value="C:heterotrimeric G-protein complex"/>
    <property type="evidence" value="ECO:0007669"/>
    <property type="project" value="TreeGrafter"/>
</dbReference>
<evidence type="ECO:0000256" key="5">
    <source>
        <dbReference type="ARBA" id="ARBA00023224"/>
    </source>
</evidence>
<dbReference type="InterPro" id="IPR027417">
    <property type="entry name" value="P-loop_NTPase"/>
</dbReference>
<proteinExistence type="predicted"/>
<keyword evidence="5" id="KW-0807">Transducer</keyword>
<dbReference type="AlphaFoldDB" id="F9XI06"/>
<dbReference type="SMART" id="SM00275">
    <property type="entry name" value="G_alpha"/>
    <property type="match status" value="1"/>
</dbReference>
<dbReference type="FunFam" id="3.40.50.300:FF:000692">
    <property type="entry name" value="Guanine nucleotide-binding protein subunit alpha"/>
    <property type="match status" value="1"/>
</dbReference>
<dbReference type="PROSITE" id="PS51882">
    <property type="entry name" value="G_ALPHA"/>
    <property type="match status" value="1"/>
</dbReference>
<feature type="compositionally biased region" description="Polar residues" evidence="6">
    <location>
        <begin position="36"/>
        <end position="45"/>
    </location>
</feature>
<dbReference type="GO" id="GO:0046872">
    <property type="term" value="F:metal ion binding"/>
    <property type="evidence" value="ECO:0007669"/>
    <property type="project" value="UniProtKB-KW"/>
</dbReference>
<dbReference type="SUPFAM" id="SSF52540">
    <property type="entry name" value="P-loop containing nucleoside triphosphate hydrolases"/>
    <property type="match status" value="1"/>
</dbReference>
<feature type="compositionally biased region" description="Polar residues" evidence="6">
    <location>
        <begin position="71"/>
        <end position="84"/>
    </location>
</feature>
<dbReference type="GeneID" id="13394269"/>
<dbReference type="STRING" id="336722.F9XI06"/>
<evidence type="ECO:0000256" key="2">
    <source>
        <dbReference type="ARBA" id="ARBA00022741"/>
    </source>
</evidence>
<dbReference type="PANTHER" id="PTHR10218">
    <property type="entry name" value="GTP-BINDING PROTEIN ALPHA SUBUNIT"/>
    <property type="match status" value="1"/>
</dbReference>
<feature type="compositionally biased region" description="Basic and acidic residues" evidence="6">
    <location>
        <begin position="91"/>
        <end position="106"/>
    </location>
</feature>
<gene>
    <name evidence="7" type="ORF">MYCGRDRAFT_46939</name>
</gene>
<dbReference type="GO" id="GO:0007189">
    <property type="term" value="P:adenylate cyclase-activating G protein-coupled receptor signaling pathway"/>
    <property type="evidence" value="ECO:0007669"/>
    <property type="project" value="TreeGrafter"/>
</dbReference>
<dbReference type="GO" id="GO:0005525">
    <property type="term" value="F:GTP binding"/>
    <property type="evidence" value="ECO:0007669"/>
    <property type="project" value="UniProtKB-KW"/>
</dbReference>
<dbReference type="InParanoid" id="F9XI06"/>
<dbReference type="EMBL" id="CM001203">
    <property type="protein sequence ID" value="EGP85321.1"/>
    <property type="molecule type" value="Genomic_DNA"/>
</dbReference>
<dbReference type="KEGG" id="ztr:MYCGRDRAFT_46939"/>
<organism evidence="7 8">
    <name type="scientific">Zymoseptoria tritici (strain CBS 115943 / IPO323)</name>
    <name type="common">Speckled leaf blotch fungus</name>
    <name type="synonym">Septoria tritici</name>
    <dbReference type="NCBI Taxonomy" id="336722"/>
    <lineage>
        <taxon>Eukaryota</taxon>
        <taxon>Fungi</taxon>
        <taxon>Dikarya</taxon>
        <taxon>Ascomycota</taxon>
        <taxon>Pezizomycotina</taxon>
        <taxon>Dothideomycetes</taxon>
        <taxon>Dothideomycetidae</taxon>
        <taxon>Mycosphaerellales</taxon>
        <taxon>Mycosphaerellaceae</taxon>
        <taxon>Zymoseptoria</taxon>
    </lineage>
</organism>
<keyword evidence="2" id="KW-0547">Nucleotide-binding</keyword>
<dbReference type="Pfam" id="PF00503">
    <property type="entry name" value="G-alpha"/>
    <property type="match status" value="1"/>
</dbReference>
<keyword evidence="8" id="KW-1185">Reference proteome</keyword>
<dbReference type="HOGENOM" id="CLU_014184_0_1_1"/>
<dbReference type="Proteomes" id="UP000008062">
    <property type="component" value="Chromosome 8"/>
</dbReference>
<dbReference type="GO" id="GO:0001664">
    <property type="term" value="F:G protein-coupled receptor binding"/>
    <property type="evidence" value="ECO:0007669"/>
    <property type="project" value="TreeGrafter"/>
</dbReference>
<keyword evidence="3" id="KW-0460">Magnesium</keyword>
<evidence type="ECO:0000256" key="6">
    <source>
        <dbReference type="SAM" id="MobiDB-lite"/>
    </source>
</evidence>
<dbReference type="GO" id="GO:0005737">
    <property type="term" value="C:cytoplasm"/>
    <property type="evidence" value="ECO:0007669"/>
    <property type="project" value="TreeGrafter"/>
</dbReference>
<evidence type="ECO:0000313" key="8">
    <source>
        <dbReference type="Proteomes" id="UP000008062"/>
    </source>
</evidence>
<feature type="compositionally biased region" description="Low complexity" evidence="6">
    <location>
        <begin position="46"/>
        <end position="55"/>
    </location>
</feature>
<evidence type="ECO:0000256" key="3">
    <source>
        <dbReference type="ARBA" id="ARBA00022842"/>
    </source>
</evidence>
<sequence>MWFTDVYDRFIRQSVKENARAQKGSAPQLRAVDTRATVTNPSSSKQTTQIQQDTTEQPDDSGVSSFPVGPSDSTAHGHASQTSEVRIPRTSRGDKESHTKSRRIDQGLEADAKRLRRQCDVLLIGTSDHDIDVLLEHLLLLYDPGEKQYTATELLIYRQIVYRTLVQYAKAIAHAAMESEHAAMESESPAGEISRRRIEAILSCAVDPDPAIPLNADFGLAVTWLWTEYADCRQDLFMPHYASYFLQKADRICMSTYKPSGEDVLKVRSSMNEVKIQMGALSVNLTRVKQENRERKNVLAMFEHVTSIIFCVDLSRYDVPWLDTANGLMEPLVFFDSVVNSRWFMRASVILLLGNAGSFRAKMAHSPLKQYFPDYNGGDDLNRGAKYILWRFHQLNRARLALYPHLLELDDVTSLRVIFAAIKETILRNAMQDIGIKGLE</sequence>